<feature type="region of interest" description="Disordered" evidence="1">
    <location>
        <begin position="48"/>
        <end position="83"/>
    </location>
</feature>
<reference evidence="2 3" key="1">
    <citation type="submission" date="2019-05" db="EMBL/GenBank/DDBJ databases">
        <title>Another draft genome of Portunus trituberculatus and its Hox gene families provides insights of decapod evolution.</title>
        <authorList>
            <person name="Jeong J.-H."/>
            <person name="Song I."/>
            <person name="Kim S."/>
            <person name="Choi T."/>
            <person name="Kim D."/>
            <person name="Ryu S."/>
            <person name="Kim W."/>
        </authorList>
    </citation>
    <scope>NUCLEOTIDE SEQUENCE [LARGE SCALE GENOMIC DNA]</scope>
    <source>
        <tissue evidence="2">Muscle</tissue>
    </source>
</reference>
<gene>
    <name evidence="2" type="ORF">E2C01_081351</name>
</gene>
<accession>A0A5B7IM08</accession>
<dbReference type="AlphaFoldDB" id="A0A5B7IM08"/>
<proteinExistence type="predicted"/>
<comment type="caution">
    <text evidence="2">The sequence shown here is derived from an EMBL/GenBank/DDBJ whole genome shotgun (WGS) entry which is preliminary data.</text>
</comment>
<evidence type="ECO:0000313" key="2">
    <source>
        <dbReference type="EMBL" id="MPC86521.1"/>
    </source>
</evidence>
<sequence length="83" mass="8656">MMPRDSVTTGSREANKCVGRSVCLLSRRQAACGASWGSAGPVLNKGTEGDGCNGRSFPSGPHKASTNGRCCRDAKGQVSPRSW</sequence>
<protein>
    <submittedName>
        <fullName evidence="2">Uncharacterized protein</fullName>
    </submittedName>
</protein>
<dbReference type="Proteomes" id="UP000324222">
    <property type="component" value="Unassembled WGS sequence"/>
</dbReference>
<keyword evidence="3" id="KW-1185">Reference proteome</keyword>
<organism evidence="2 3">
    <name type="scientific">Portunus trituberculatus</name>
    <name type="common">Swimming crab</name>
    <name type="synonym">Neptunus trituberculatus</name>
    <dbReference type="NCBI Taxonomy" id="210409"/>
    <lineage>
        <taxon>Eukaryota</taxon>
        <taxon>Metazoa</taxon>
        <taxon>Ecdysozoa</taxon>
        <taxon>Arthropoda</taxon>
        <taxon>Crustacea</taxon>
        <taxon>Multicrustacea</taxon>
        <taxon>Malacostraca</taxon>
        <taxon>Eumalacostraca</taxon>
        <taxon>Eucarida</taxon>
        <taxon>Decapoda</taxon>
        <taxon>Pleocyemata</taxon>
        <taxon>Brachyura</taxon>
        <taxon>Eubrachyura</taxon>
        <taxon>Portunoidea</taxon>
        <taxon>Portunidae</taxon>
        <taxon>Portuninae</taxon>
        <taxon>Portunus</taxon>
    </lineage>
</organism>
<dbReference type="EMBL" id="VSRR010071740">
    <property type="protein sequence ID" value="MPC86521.1"/>
    <property type="molecule type" value="Genomic_DNA"/>
</dbReference>
<name>A0A5B7IM08_PORTR</name>
<evidence type="ECO:0000256" key="1">
    <source>
        <dbReference type="SAM" id="MobiDB-lite"/>
    </source>
</evidence>
<evidence type="ECO:0000313" key="3">
    <source>
        <dbReference type="Proteomes" id="UP000324222"/>
    </source>
</evidence>